<evidence type="ECO:0000313" key="10">
    <source>
        <dbReference type="RefSeq" id="XP_021857874.2"/>
    </source>
</evidence>
<keyword evidence="5 8" id="KW-0862">Zinc</keyword>
<keyword evidence="6" id="KW-0508">mRNA splicing</keyword>
<name>A0A9R0K484_SPIOL</name>
<evidence type="ECO:0000256" key="8">
    <source>
        <dbReference type="HAMAP-Rule" id="MF_03226"/>
    </source>
</evidence>
<feature type="binding site" evidence="8">
    <location>
        <position position="43"/>
    </location>
    <ligand>
        <name>Zn(2+)</name>
        <dbReference type="ChEBI" id="CHEBI:29105"/>
    </ligand>
</feature>
<dbReference type="Pfam" id="PF04502">
    <property type="entry name" value="Saf4_Yju2"/>
    <property type="match status" value="1"/>
</dbReference>
<keyword evidence="9" id="KW-1185">Reference proteome</keyword>
<reference evidence="9" key="1">
    <citation type="journal article" date="2021" name="Nat. Commun.">
        <title>Genomic analyses provide insights into spinach domestication and the genetic basis of agronomic traits.</title>
        <authorList>
            <person name="Cai X."/>
            <person name="Sun X."/>
            <person name="Xu C."/>
            <person name="Sun H."/>
            <person name="Wang X."/>
            <person name="Ge C."/>
            <person name="Zhang Z."/>
            <person name="Wang Q."/>
            <person name="Fei Z."/>
            <person name="Jiao C."/>
            <person name="Wang Q."/>
        </authorList>
    </citation>
    <scope>NUCLEOTIDE SEQUENCE [LARGE SCALE GENOMIC DNA]</scope>
    <source>
        <strain evidence="9">cv. Varoflay</strain>
    </source>
</reference>
<feature type="binding site" evidence="8">
    <location>
        <position position="84"/>
    </location>
    <ligand>
        <name>Zn(2+)</name>
        <dbReference type="ChEBI" id="CHEBI:29105"/>
    </ligand>
</feature>
<evidence type="ECO:0000256" key="2">
    <source>
        <dbReference type="ARBA" id="ARBA00022664"/>
    </source>
</evidence>
<dbReference type="HAMAP" id="MF_03226">
    <property type="entry name" value="YJU2"/>
    <property type="match status" value="1"/>
</dbReference>
<dbReference type="GO" id="GO:0071006">
    <property type="term" value="C:U2-type catalytic step 1 spliceosome"/>
    <property type="evidence" value="ECO:0000318"/>
    <property type="project" value="GO_Central"/>
</dbReference>
<feature type="binding site" evidence="8">
    <location>
        <position position="81"/>
    </location>
    <ligand>
        <name>Zn(2+)</name>
        <dbReference type="ChEBI" id="CHEBI:29105"/>
    </ligand>
</feature>
<gene>
    <name evidence="10" type="primary">LOC110797082</name>
</gene>
<dbReference type="PANTHER" id="PTHR12111:SF1">
    <property type="entry name" value="SPLICING FACTOR YJU2"/>
    <property type="match status" value="1"/>
</dbReference>
<sequence length="244" mass="28616">MGERKVLNKYYPADFDPAKLPRRRQPQNHQIKVRMMLPMSIRCCSCGNYMYQGTKFNSRKEDVIREIYLGMIKVFRFYIKCTNCSSEITMKTDPKNSDYQIESGATRNFEPSNPDKEIDDFEEDKMKSVEIRARELKRQAESVANIEELRSMKSKHEVLNLEAGILDVLHHQEKKMDDKLMFPPARLITKQYPIVPIVKKRKVYEDAVISFVVKKRKPVRKLEENDTGCSGLGLLCEYDFEDDQ</sequence>
<proteinExistence type="inferred from homology"/>
<reference evidence="10" key="2">
    <citation type="submission" date="2025-08" db="UniProtKB">
        <authorList>
            <consortium name="RefSeq"/>
        </authorList>
    </citation>
    <scope>IDENTIFICATION</scope>
    <source>
        <tissue evidence="10">Leaf</tissue>
    </source>
</reference>
<comment type="subcellular location">
    <subcellularLocation>
        <location evidence="1 8">Nucleus</location>
    </subcellularLocation>
</comment>
<evidence type="ECO:0000256" key="4">
    <source>
        <dbReference type="ARBA" id="ARBA00022728"/>
    </source>
</evidence>
<evidence type="ECO:0000256" key="6">
    <source>
        <dbReference type="ARBA" id="ARBA00023187"/>
    </source>
</evidence>
<dbReference type="Proteomes" id="UP000813463">
    <property type="component" value="Chromosome 3"/>
</dbReference>
<feature type="binding site" evidence="8">
    <location>
        <position position="46"/>
    </location>
    <ligand>
        <name>Zn(2+)</name>
        <dbReference type="ChEBI" id="CHEBI:29105"/>
    </ligand>
</feature>
<dbReference type="RefSeq" id="XP_021857874.2">
    <property type="nucleotide sequence ID" value="XM_022002182.2"/>
</dbReference>
<evidence type="ECO:0000256" key="7">
    <source>
        <dbReference type="ARBA" id="ARBA00023242"/>
    </source>
</evidence>
<dbReference type="InterPro" id="IPR007590">
    <property type="entry name" value="Saf4/Yju2"/>
</dbReference>
<keyword evidence="7 8" id="KW-0539">Nucleus</keyword>
<dbReference type="GO" id="GO:0046872">
    <property type="term" value="F:metal ion binding"/>
    <property type="evidence" value="ECO:0007669"/>
    <property type="project" value="UniProtKB-KW"/>
</dbReference>
<dbReference type="InterPro" id="IPR043701">
    <property type="entry name" value="Yju2"/>
</dbReference>
<dbReference type="PANTHER" id="PTHR12111">
    <property type="entry name" value="SPLICING FACTOR YJU2"/>
    <property type="match status" value="1"/>
</dbReference>
<evidence type="ECO:0000256" key="5">
    <source>
        <dbReference type="ARBA" id="ARBA00022833"/>
    </source>
</evidence>
<organism evidence="9 10">
    <name type="scientific">Spinacia oleracea</name>
    <name type="common">Spinach</name>
    <dbReference type="NCBI Taxonomy" id="3562"/>
    <lineage>
        <taxon>Eukaryota</taxon>
        <taxon>Viridiplantae</taxon>
        <taxon>Streptophyta</taxon>
        <taxon>Embryophyta</taxon>
        <taxon>Tracheophyta</taxon>
        <taxon>Spermatophyta</taxon>
        <taxon>Magnoliopsida</taxon>
        <taxon>eudicotyledons</taxon>
        <taxon>Gunneridae</taxon>
        <taxon>Pentapetalae</taxon>
        <taxon>Caryophyllales</taxon>
        <taxon>Chenopodiaceae</taxon>
        <taxon>Chenopodioideae</taxon>
        <taxon>Anserineae</taxon>
        <taxon>Spinacia</taxon>
    </lineage>
</organism>
<evidence type="ECO:0000256" key="3">
    <source>
        <dbReference type="ARBA" id="ARBA00022723"/>
    </source>
</evidence>
<keyword evidence="4 8" id="KW-0747">Spliceosome</keyword>
<dbReference type="GO" id="GO:0000349">
    <property type="term" value="P:generation of catalytic spliceosome for first transesterification step"/>
    <property type="evidence" value="ECO:0007669"/>
    <property type="project" value="UniProtKB-UniRule"/>
</dbReference>
<accession>A0A9R0K484</accession>
<comment type="similarity">
    <text evidence="8">Belongs to the CWC16 family. YJU2 subfamily.</text>
</comment>
<evidence type="ECO:0000313" key="9">
    <source>
        <dbReference type="Proteomes" id="UP000813463"/>
    </source>
</evidence>
<dbReference type="KEGG" id="soe:110797082"/>
<comment type="subunit">
    <text evidence="8">Component of the spliceosome. Present in the activated B complex, the catalytically activated B* complex which catalyzes the branching, the catalytic step 1 C complex catalyzing the exon ligation, and the postcatalytic P complex containing the ligated exons (mRNA) and the excised lariat intron.</text>
</comment>
<comment type="function">
    <text evidence="8">Part of the spliceosome which catalyzes two sequential transesterification reactions, first the excision of the non-coding intron from pre-mRNA and then the ligation of the coding exons to form the mature mRNA. Plays a role in stabilizing the structure of the spliceosome catalytic core and docking of the branch helix into the active site, producing 5'-exon and lariat intron-3'-intermediates.</text>
</comment>
<keyword evidence="2" id="KW-0507">mRNA processing</keyword>
<evidence type="ECO:0000256" key="1">
    <source>
        <dbReference type="ARBA" id="ARBA00004123"/>
    </source>
</evidence>
<dbReference type="GO" id="GO:0008380">
    <property type="term" value="P:RNA splicing"/>
    <property type="evidence" value="ECO:0000318"/>
    <property type="project" value="GO_Central"/>
</dbReference>
<keyword evidence="3 8" id="KW-0479">Metal-binding</keyword>
<dbReference type="GeneID" id="110797082"/>
<protein>
    <recommendedName>
        <fullName evidence="8">Splicing factor YJU2</fullName>
    </recommendedName>
</protein>